<dbReference type="EMBL" id="MU393589">
    <property type="protein sequence ID" value="KAI4860356.1"/>
    <property type="molecule type" value="Genomic_DNA"/>
</dbReference>
<reference evidence="1 2" key="1">
    <citation type="journal article" date="2022" name="New Phytol.">
        <title>Ecological generalism drives hyperdiversity of secondary metabolite gene clusters in xylarialean endophytes.</title>
        <authorList>
            <person name="Franco M.E.E."/>
            <person name="Wisecaver J.H."/>
            <person name="Arnold A.E."/>
            <person name="Ju Y.M."/>
            <person name="Slot J.C."/>
            <person name="Ahrendt S."/>
            <person name="Moore L.P."/>
            <person name="Eastman K.E."/>
            <person name="Scott K."/>
            <person name="Konkel Z."/>
            <person name="Mondo S.J."/>
            <person name="Kuo A."/>
            <person name="Hayes R.D."/>
            <person name="Haridas S."/>
            <person name="Andreopoulos B."/>
            <person name="Riley R."/>
            <person name="LaButti K."/>
            <person name="Pangilinan J."/>
            <person name="Lipzen A."/>
            <person name="Amirebrahimi M."/>
            <person name="Yan J."/>
            <person name="Adam C."/>
            <person name="Keymanesh K."/>
            <person name="Ng V."/>
            <person name="Louie K."/>
            <person name="Northen T."/>
            <person name="Drula E."/>
            <person name="Henrissat B."/>
            <person name="Hsieh H.M."/>
            <person name="Youens-Clark K."/>
            <person name="Lutzoni F."/>
            <person name="Miadlikowska J."/>
            <person name="Eastwood D.C."/>
            <person name="Hamelin R.C."/>
            <person name="Grigoriev I.V."/>
            <person name="U'Ren J.M."/>
        </authorList>
    </citation>
    <scope>NUCLEOTIDE SEQUENCE [LARGE SCALE GENOMIC DNA]</scope>
    <source>
        <strain evidence="1 2">CBS 119005</strain>
    </source>
</reference>
<gene>
    <name evidence="1" type="ORF">F4820DRAFT_110294</name>
</gene>
<evidence type="ECO:0000313" key="1">
    <source>
        <dbReference type="EMBL" id="KAI4860356.1"/>
    </source>
</evidence>
<comment type="caution">
    <text evidence="1">The sequence shown here is derived from an EMBL/GenBank/DDBJ whole genome shotgun (WGS) entry which is preliminary data.</text>
</comment>
<protein>
    <submittedName>
        <fullName evidence="1">Uncharacterized protein</fullName>
    </submittedName>
</protein>
<name>A0ACB9YMF0_9PEZI</name>
<dbReference type="Proteomes" id="UP001497700">
    <property type="component" value="Unassembled WGS sequence"/>
</dbReference>
<sequence length="186" mass="19784">MHSLTIPTTLLPLLSLALALPLEPRDTPEFTITSLGATLPYPGVYGLPAVDSHVSIAVTYPDPSSTSGSTLNTTCRVDWPSGTNPGPTDWTPCGDPTLQFRLPADGWTSDTNFQVELWETMTSNGAGLDATQILASNPGNPSDPNAYMFCLQMGKFNPLTCTLTGPYGQTPRTVVMVPTQESAQPV</sequence>
<keyword evidence="2" id="KW-1185">Reference proteome</keyword>
<proteinExistence type="predicted"/>
<accession>A0ACB9YMF0</accession>
<organism evidence="1 2">
    <name type="scientific">Hypoxylon rubiginosum</name>
    <dbReference type="NCBI Taxonomy" id="110542"/>
    <lineage>
        <taxon>Eukaryota</taxon>
        <taxon>Fungi</taxon>
        <taxon>Dikarya</taxon>
        <taxon>Ascomycota</taxon>
        <taxon>Pezizomycotina</taxon>
        <taxon>Sordariomycetes</taxon>
        <taxon>Xylariomycetidae</taxon>
        <taxon>Xylariales</taxon>
        <taxon>Hypoxylaceae</taxon>
        <taxon>Hypoxylon</taxon>
    </lineage>
</organism>
<evidence type="ECO:0000313" key="2">
    <source>
        <dbReference type="Proteomes" id="UP001497700"/>
    </source>
</evidence>